<protein>
    <submittedName>
        <fullName evidence="2">Uncharacterized protein</fullName>
    </submittedName>
</protein>
<dbReference type="EMBL" id="JWZT01001784">
    <property type="protein sequence ID" value="KII71360.1"/>
    <property type="molecule type" value="Genomic_DNA"/>
</dbReference>
<gene>
    <name evidence="2" type="ORF">RF11_00770</name>
</gene>
<feature type="transmembrane region" description="Helical" evidence="1">
    <location>
        <begin position="439"/>
        <end position="458"/>
    </location>
</feature>
<keyword evidence="1" id="KW-0812">Transmembrane</keyword>
<dbReference type="Proteomes" id="UP000031668">
    <property type="component" value="Unassembled WGS sequence"/>
</dbReference>
<dbReference type="OrthoDB" id="10414378at2759"/>
<dbReference type="SUPFAM" id="SSF49854">
    <property type="entry name" value="Spermadhesin, CUB domain"/>
    <property type="match status" value="1"/>
</dbReference>
<reference evidence="2 3" key="1">
    <citation type="journal article" date="2014" name="Genome Biol. Evol.">
        <title>The genome of the myxosporean Thelohanellus kitauei shows adaptations to nutrient acquisition within its fish host.</title>
        <authorList>
            <person name="Yang Y."/>
            <person name="Xiong J."/>
            <person name="Zhou Z."/>
            <person name="Huo F."/>
            <person name="Miao W."/>
            <person name="Ran C."/>
            <person name="Liu Y."/>
            <person name="Zhang J."/>
            <person name="Feng J."/>
            <person name="Wang M."/>
            <person name="Wang M."/>
            <person name="Wang L."/>
            <person name="Yao B."/>
        </authorList>
    </citation>
    <scope>NUCLEOTIDE SEQUENCE [LARGE SCALE GENOMIC DNA]</scope>
    <source>
        <strain evidence="2">Wuqing</strain>
    </source>
</reference>
<accession>A0A0C2N4S9</accession>
<evidence type="ECO:0000313" key="2">
    <source>
        <dbReference type="EMBL" id="KII71360.1"/>
    </source>
</evidence>
<keyword evidence="1" id="KW-0472">Membrane</keyword>
<name>A0A0C2N4S9_THEKT</name>
<evidence type="ECO:0000313" key="3">
    <source>
        <dbReference type="Proteomes" id="UP000031668"/>
    </source>
</evidence>
<keyword evidence="1" id="KW-1133">Transmembrane helix</keyword>
<keyword evidence="3" id="KW-1185">Reference proteome</keyword>
<comment type="caution">
    <text evidence="2">The sequence shown here is derived from an EMBL/GenBank/DDBJ whole genome shotgun (WGS) entry which is preliminary data.</text>
</comment>
<proteinExistence type="predicted"/>
<sequence>MNIENMQDMLNSEEWRNKLEWSDCFILEEDHPWKGLNVRKRHHPLLYFNQTKKLLKDIEYQWNLCDCFQPINSFIIEEKVDDDRIFFSFKYMMSLEKITFQAENWGSLNIDTLEPELELAASDHFNNVTIKTRTIKKMNESVIFRMDNPIYFMKARIKLNRVNGQQLTNINVTFFGCSLVCGGVKTISTDILYYIQLQVYIPTTCLWYVEPARSTSIVFNILDKELDCDTSDLKISDGSKLLRVGEKESLTSFCKQGVDSLESLLYPKVWVLYTSGSSRKIYVEHFSLIYHGGCDRQYLIKEDEGYINASIHGASDIQQMKFDCSIFLRRMDKEPFVISFEDFYLFSLTKSSCTSNYVMIYSGNKEIFNIPFCDSISPPKYIDARYGWIRLKIVNSAPIYDINILIKHQLLKTFNLSLLNSTGTNNTNLFDYEATASRIIFWTVIGIVIFVTIVMVFYNKIEICLQFFKYIIKSARRRKKIRSKDLISANLDSFF</sequence>
<dbReference type="AlphaFoldDB" id="A0A0C2N4S9"/>
<evidence type="ECO:0000256" key="1">
    <source>
        <dbReference type="SAM" id="Phobius"/>
    </source>
</evidence>
<organism evidence="2 3">
    <name type="scientific">Thelohanellus kitauei</name>
    <name type="common">Myxosporean</name>
    <dbReference type="NCBI Taxonomy" id="669202"/>
    <lineage>
        <taxon>Eukaryota</taxon>
        <taxon>Metazoa</taxon>
        <taxon>Cnidaria</taxon>
        <taxon>Myxozoa</taxon>
        <taxon>Myxosporea</taxon>
        <taxon>Bivalvulida</taxon>
        <taxon>Platysporina</taxon>
        <taxon>Myxobolidae</taxon>
        <taxon>Thelohanellus</taxon>
    </lineage>
</organism>
<dbReference type="InterPro" id="IPR035914">
    <property type="entry name" value="Sperma_CUB_dom_sf"/>
</dbReference>